<proteinExistence type="predicted"/>
<accession>A0A179DFQ7</accession>
<sequence>MPIIHLETKIKAELEVVFDLSRSIDLHKISTEKTNETAIAGKTSGLIEMNESVTWRAKHFGFYQTLTSKITEFDRPNFFIDEMQKGAFKEFKHEHHFKKLNQTTLMTDIFDYKSPYGFLGKLADKLFLEKYMTKLLAERNNVIKEFAESDGWKLVLSK</sequence>
<dbReference type="STRING" id="1826909.A5893_09125"/>
<reference evidence="1 2" key="1">
    <citation type="submission" date="2016-04" db="EMBL/GenBank/DDBJ databases">
        <authorList>
            <person name="Evans L.H."/>
            <person name="Alamgir A."/>
            <person name="Owens N."/>
            <person name="Weber N.D."/>
            <person name="Virtaneva K."/>
            <person name="Barbian K."/>
            <person name="Babar A."/>
            <person name="Rosenke K."/>
        </authorList>
    </citation>
    <scope>NUCLEOTIDE SEQUENCE [LARGE SCALE GENOMIC DNA]</scope>
    <source>
        <strain evidence="1 2">CCM 8644</strain>
    </source>
</reference>
<dbReference type="Gene3D" id="3.30.530.20">
    <property type="match status" value="1"/>
</dbReference>
<keyword evidence="2" id="KW-1185">Reference proteome</keyword>
<keyword evidence="1" id="KW-0131">Cell cycle</keyword>
<dbReference type="Proteomes" id="UP000078459">
    <property type="component" value="Unassembled WGS sequence"/>
</dbReference>
<gene>
    <name evidence="1" type="ORF">A5893_09125</name>
</gene>
<dbReference type="SUPFAM" id="SSF55961">
    <property type="entry name" value="Bet v1-like"/>
    <property type="match status" value="1"/>
</dbReference>
<comment type="caution">
    <text evidence="1">The sequence shown here is derived from an EMBL/GenBank/DDBJ whole genome shotgun (WGS) entry which is preliminary data.</text>
</comment>
<dbReference type="InterPro" id="IPR023393">
    <property type="entry name" value="START-like_dom_sf"/>
</dbReference>
<name>A0A179DFQ7_9SPHI</name>
<dbReference type="EMBL" id="LWHJ01000027">
    <property type="protein sequence ID" value="OAQ39734.1"/>
    <property type="molecule type" value="Genomic_DNA"/>
</dbReference>
<keyword evidence="1" id="KW-0132">Cell division</keyword>
<dbReference type="CDD" id="cd07820">
    <property type="entry name" value="SRPBCC_3"/>
    <property type="match status" value="1"/>
</dbReference>
<reference evidence="1 2" key="2">
    <citation type="submission" date="2016-06" db="EMBL/GenBank/DDBJ databases">
        <title>Pedobacter psychrophilus sp. nov., isolated from Antarctic fragmentary rock.</title>
        <authorList>
            <person name="Svec P."/>
        </authorList>
    </citation>
    <scope>NUCLEOTIDE SEQUENCE [LARGE SCALE GENOMIC DNA]</scope>
    <source>
        <strain evidence="1 2">CCM 8644</strain>
    </source>
</reference>
<dbReference type="GO" id="GO:0051301">
    <property type="term" value="P:cell division"/>
    <property type="evidence" value="ECO:0007669"/>
    <property type="project" value="UniProtKB-KW"/>
</dbReference>
<dbReference type="RefSeq" id="WP_068822351.1">
    <property type="nucleotide sequence ID" value="NZ_LWHJ01000027.1"/>
</dbReference>
<protein>
    <submittedName>
        <fullName evidence="1">Cell division protein</fullName>
    </submittedName>
</protein>
<evidence type="ECO:0000313" key="2">
    <source>
        <dbReference type="Proteomes" id="UP000078459"/>
    </source>
</evidence>
<dbReference type="OrthoDB" id="9801773at2"/>
<evidence type="ECO:0000313" key="1">
    <source>
        <dbReference type="EMBL" id="OAQ39734.1"/>
    </source>
</evidence>
<dbReference type="AlphaFoldDB" id="A0A179DFQ7"/>
<organism evidence="1 2">
    <name type="scientific">Pedobacter psychrophilus</name>
    <dbReference type="NCBI Taxonomy" id="1826909"/>
    <lineage>
        <taxon>Bacteria</taxon>
        <taxon>Pseudomonadati</taxon>
        <taxon>Bacteroidota</taxon>
        <taxon>Sphingobacteriia</taxon>
        <taxon>Sphingobacteriales</taxon>
        <taxon>Sphingobacteriaceae</taxon>
        <taxon>Pedobacter</taxon>
    </lineage>
</organism>